<feature type="region of interest" description="Disordered" evidence="1">
    <location>
        <begin position="268"/>
        <end position="307"/>
    </location>
</feature>
<gene>
    <name evidence="3" type="ORF">F2P81_020830</name>
</gene>
<proteinExistence type="predicted"/>
<evidence type="ECO:0000256" key="1">
    <source>
        <dbReference type="SAM" id="MobiDB-lite"/>
    </source>
</evidence>
<dbReference type="InterPro" id="IPR013783">
    <property type="entry name" value="Ig-like_fold"/>
</dbReference>
<protein>
    <recommendedName>
        <fullName evidence="2">Fibronectin type-III domain-containing protein</fullName>
    </recommendedName>
</protein>
<feature type="compositionally biased region" description="Polar residues" evidence="1">
    <location>
        <begin position="268"/>
        <end position="277"/>
    </location>
</feature>
<dbReference type="EMBL" id="VEVO01000019">
    <property type="protein sequence ID" value="KAF0026093.1"/>
    <property type="molecule type" value="Genomic_DNA"/>
</dbReference>
<evidence type="ECO:0000313" key="3">
    <source>
        <dbReference type="EMBL" id="KAF0026093.1"/>
    </source>
</evidence>
<dbReference type="InterPro" id="IPR036116">
    <property type="entry name" value="FN3_sf"/>
</dbReference>
<name>A0A6A4RVN3_SCOMX</name>
<dbReference type="AlphaFoldDB" id="A0A6A4RVN3"/>
<reference evidence="3 4" key="1">
    <citation type="submission" date="2019-06" db="EMBL/GenBank/DDBJ databases">
        <title>Draft genomes of female and male turbot (Scophthalmus maximus).</title>
        <authorList>
            <person name="Xu H."/>
            <person name="Xu X.-W."/>
            <person name="Shao C."/>
            <person name="Chen S."/>
        </authorList>
    </citation>
    <scope>NUCLEOTIDE SEQUENCE [LARGE SCALE GENOMIC DNA]</scope>
    <source>
        <strain evidence="3">Ysfricsl-2016a</strain>
        <tissue evidence="3">Blood</tissue>
    </source>
</reference>
<dbReference type="CDD" id="cd00063">
    <property type="entry name" value="FN3"/>
    <property type="match status" value="1"/>
</dbReference>
<organism evidence="3 4">
    <name type="scientific">Scophthalmus maximus</name>
    <name type="common">Turbot</name>
    <name type="synonym">Psetta maxima</name>
    <dbReference type="NCBI Taxonomy" id="52904"/>
    <lineage>
        <taxon>Eukaryota</taxon>
        <taxon>Metazoa</taxon>
        <taxon>Chordata</taxon>
        <taxon>Craniata</taxon>
        <taxon>Vertebrata</taxon>
        <taxon>Euteleostomi</taxon>
        <taxon>Actinopterygii</taxon>
        <taxon>Neopterygii</taxon>
        <taxon>Teleostei</taxon>
        <taxon>Neoteleostei</taxon>
        <taxon>Acanthomorphata</taxon>
        <taxon>Carangaria</taxon>
        <taxon>Pleuronectiformes</taxon>
        <taxon>Pleuronectoidei</taxon>
        <taxon>Scophthalmidae</taxon>
        <taxon>Scophthalmus</taxon>
    </lineage>
</organism>
<sequence>MESFLLRAEFSFAFRTVQALCIVLASLPAPVNVSVISVNFHHVLRWDPGPGTPPGTQYMISKRLDDKRRLNSTTTSLKLKLKNYYKYHLNVQAYYNQTWSPVSNKYTFSPFKDREEKKQCRKNTQSGNTSNQCHTAASVIKTKSSMEVTAAWRRQSSKEAPYEHLYEFYDKGGEDGNNLTFLCKRTSATSTPNLKRHIELKHPASLSRSGYIVISQPQLDNLVVQYIVGDLQPLSKVESPAFINLIKGLQPSKKTALSQGYTLTPEGTISDPVSISPQIGKERKHNKNTKSLPATGNEEEEEEEDDEEEINVYIGKTLQFPSGESLCWGSGNVLQNSEPATSPECGSLTVRLSAEVEVSDAEFDGGVTHGVLDKDGAKAEGAKVSFMTEECHIRLQEHFTDGEEVEQEEEIKKKEEFVSSGNVNLLSVTLAALSVGKEEDEEQNAKEPLSNFLKLSDLEPLQTVQKQTLSNTVSQTESEDQTAVGLVQHTHEDFTETGYEGVHADTSGCIESQHEEEEVDDDNFIEYMAHT</sequence>
<dbReference type="Proteomes" id="UP000438429">
    <property type="component" value="Unassembled WGS sequence"/>
</dbReference>
<feature type="compositionally biased region" description="Acidic residues" evidence="1">
    <location>
        <begin position="297"/>
        <end position="307"/>
    </location>
</feature>
<dbReference type="PROSITE" id="PS50853">
    <property type="entry name" value="FN3"/>
    <property type="match status" value="1"/>
</dbReference>
<evidence type="ECO:0000313" key="4">
    <source>
        <dbReference type="Proteomes" id="UP000438429"/>
    </source>
</evidence>
<dbReference type="Pfam" id="PF01108">
    <property type="entry name" value="Tissue_fac"/>
    <property type="match status" value="1"/>
</dbReference>
<comment type="caution">
    <text evidence="3">The sequence shown here is derived from an EMBL/GenBank/DDBJ whole genome shotgun (WGS) entry which is preliminary data.</text>
</comment>
<evidence type="ECO:0000259" key="2">
    <source>
        <dbReference type="PROSITE" id="PS50853"/>
    </source>
</evidence>
<accession>A0A6A4RVN3</accession>
<dbReference type="InterPro" id="IPR003961">
    <property type="entry name" value="FN3_dom"/>
</dbReference>
<dbReference type="Gene3D" id="2.60.40.10">
    <property type="entry name" value="Immunoglobulins"/>
    <property type="match status" value="1"/>
</dbReference>
<feature type="domain" description="Fibronectin type-III" evidence="2">
    <location>
        <begin position="27"/>
        <end position="114"/>
    </location>
</feature>
<dbReference type="SUPFAM" id="SSF49265">
    <property type="entry name" value="Fibronectin type III"/>
    <property type="match status" value="1"/>
</dbReference>